<proteinExistence type="inferred from homology"/>
<dbReference type="SUPFAM" id="SSF101960">
    <property type="entry name" value="Stabilizer of iron transporter SufD"/>
    <property type="match status" value="1"/>
</dbReference>
<dbReference type="AlphaFoldDB" id="A0A919E2I5"/>
<reference evidence="4" key="1">
    <citation type="journal article" date="2014" name="Int. J. Syst. Evol. Microbiol.">
        <title>Complete genome sequence of Corynebacterium casei LMG S-19264T (=DSM 44701T), isolated from a smear-ripened cheese.</title>
        <authorList>
            <consortium name="US DOE Joint Genome Institute (JGI-PGF)"/>
            <person name="Walter F."/>
            <person name="Albersmeier A."/>
            <person name="Kalinowski J."/>
            <person name="Ruckert C."/>
        </authorList>
    </citation>
    <scope>NUCLEOTIDE SEQUENCE</scope>
    <source>
        <strain evidence="4">KCTC 42590</strain>
    </source>
</reference>
<dbReference type="InterPro" id="IPR000825">
    <property type="entry name" value="SUF_FeS_clus_asmbl_SufBD_core"/>
</dbReference>
<dbReference type="PANTHER" id="PTHR43575:SF1">
    <property type="entry name" value="PROTEIN ABCI7, CHLOROPLASTIC"/>
    <property type="match status" value="1"/>
</dbReference>
<dbReference type="RefSeq" id="WP_191249853.1">
    <property type="nucleotide sequence ID" value="NZ_BNCI01000001.1"/>
</dbReference>
<accession>A0A919E2I5</accession>
<dbReference type="InterPro" id="IPR037284">
    <property type="entry name" value="SUF_FeS_clus_asmbl_SufBD_sf"/>
</dbReference>
<dbReference type="Proteomes" id="UP000630923">
    <property type="component" value="Unassembled WGS sequence"/>
</dbReference>
<evidence type="ECO:0000259" key="2">
    <source>
        <dbReference type="Pfam" id="PF01458"/>
    </source>
</evidence>
<dbReference type="InterPro" id="IPR045595">
    <property type="entry name" value="SufBD_N"/>
</dbReference>
<evidence type="ECO:0000256" key="1">
    <source>
        <dbReference type="ARBA" id="ARBA00043967"/>
    </source>
</evidence>
<dbReference type="EMBL" id="BNCI01000001">
    <property type="protein sequence ID" value="GHF12978.1"/>
    <property type="molecule type" value="Genomic_DNA"/>
</dbReference>
<feature type="domain" description="SUF system FeS cluster assembly SufBD N-terminal" evidence="3">
    <location>
        <begin position="20"/>
        <end position="158"/>
    </location>
</feature>
<reference evidence="4" key="2">
    <citation type="submission" date="2020-09" db="EMBL/GenBank/DDBJ databases">
        <authorList>
            <person name="Sun Q."/>
            <person name="Kim S."/>
        </authorList>
    </citation>
    <scope>NUCLEOTIDE SEQUENCE</scope>
    <source>
        <strain evidence="4">KCTC 42590</strain>
    </source>
</reference>
<dbReference type="PANTHER" id="PTHR43575">
    <property type="entry name" value="PROTEIN ABCI7, CHLOROPLASTIC"/>
    <property type="match status" value="1"/>
</dbReference>
<comment type="caution">
    <text evidence="4">The sequence shown here is derived from an EMBL/GenBank/DDBJ whole genome shotgun (WGS) entry which is preliminary data.</text>
</comment>
<organism evidence="4 5">
    <name type="scientific">Kordiimonas sediminis</name>
    <dbReference type="NCBI Taxonomy" id="1735581"/>
    <lineage>
        <taxon>Bacteria</taxon>
        <taxon>Pseudomonadati</taxon>
        <taxon>Pseudomonadota</taxon>
        <taxon>Alphaproteobacteria</taxon>
        <taxon>Kordiimonadales</taxon>
        <taxon>Kordiimonadaceae</taxon>
        <taxon>Kordiimonas</taxon>
    </lineage>
</organism>
<sequence length="428" mass="46333">MTATVLETYQSQLESVIGAIPCTDALRRSAMDKALTAGLPTPKDEDWRYSDLKPFRTGAFALSKAAQTSDMPIQYFADKPAARLVFINGQFSEERSDLGTLSDSVRLKTLTNHCQVDTARADDLLEGVDALDYLNTALMRDGIVISVPAGVHVTAPVELINLVTNSAKAATHTRHLIELGENASLTLIEQYVGDATDYWSNPVMQVRMGEGARFDHIRMQSEGSHAVHTGKLYVDLDARATYRGTSIMTGAALSRLEITARILGTGAHADINGAALAAPGQSHDTITRVDHRIPGATSEQIYRTIADKRAKSSFQGKITVAVDAQETAADQSFKALLLDRTGEANAKPELEIFADDVKCSHGATVGELDTSALFYLTSRGIDPDTAQQMLVEAFTGDALIAVEDDDLRNALMDNVSRWMQERSKGGTQ</sequence>
<name>A0A919E2I5_9PROT</name>
<evidence type="ECO:0000259" key="3">
    <source>
        <dbReference type="Pfam" id="PF19295"/>
    </source>
</evidence>
<dbReference type="NCBIfam" id="TIGR01981">
    <property type="entry name" value="sufD"/>
    <property type="match status" value="1"/>
</dbReference>
<keyword evidence="5" id="KW-1185">Reference proteome</keyword>
<dbReference type="Pfam" id="PF19295">
    <property type="entry name" value="SufBD_N"/>
    <property type="match status" value="1"/>
</dbReference>
<dbReference type="GO" id="GO:0016226">
    <property type="term" value="P:iron-sulfur cluster assembly"/>
    <property type="evidence" value="ECO:0007669"/>
    <property type="project" value="InterPro"/>
</dbReference>
<feature type="domain" description="SUF system FeS cluster assembly SufBD core" evidence="2">
    <location>
        <begin position="164"/>
        <end position="394"/>
    </location>
</feature>
<comment type="similarity">
    <text evidence="1">Belongs to the iron-sulfur cluster assembly SufBD family.</text>
</comment>
<dbReference type="Pfam" id="PF01458">
    <property type="entry name" value="SUFBD_core"/>
    <property type="match status" value="1"/>
</dbReference>
<protein>
    <submittedName>
        <fullName evidence="4">Fe-S cluster assembly protein SufD</fullName>
    </submittedName>
</protein>
<evidence type="ECO:0000313" key="4">
    <source>
        <dbReference type="EMBL" id="GHF12978.1"/>
    </source>
</evidence>
<dbReference type="InterPro" id="IPR011542">
    <property type="entry name" value="SUF_FeS_clus_asmbl_SufD"/>
</dbReference>
<gene>
    <name evidence="4" type="ORF">GCM10017044_03690</name>
</gene>
<dbReference type="InterPro" id="IPR055346">
    <property type="entry name" value="Fe-S_cluster_assembly_SufBD"/>
</dbReference>
<evidence type="ECO:0000313" key="5">
    <source>
        <dbReference type="Proteomes" id="UP000630923"/>
    </source>
</evidence>